<dbReference type="InterPro" id="IPR002059">
    <property type="entry name" value="CSP_DNA-bd"/>
</dbReference>
<dbReference type="InterPro" id="IPR011129">
    <property type="entry name" value="CSD"/>
</dbReference>
<dbReference type="Pfam" id="PF00313">
    <property type="entry name" value="CSD"/>
    <property type="match status" value="1"/>
</dbReference>
<dbReference type="InterPro" id="IPR012156">
    <property type="entry name" value="Cold_shock_CspA"/>
</dbReference>
<dbReference type="Gene3D" id="2.40.50.140">
    <property type="entry name" value="Nucleic acid-binding proteins"/>
    <property type="match status" value="1"/>
</dbReference>
<evidence type="ECO:0000256" key="6">
    <source>
        <dbReference type="ARBA" id="ARBA00023163"/>
    </source>
</evidence>
<dbReference type="PROSITE" id="PS51857">
    <property type="entry name" value="CSD_2"/>
    <property type="match status" value="1"/>
</dbReference>
<dbReference type="PANTHER" id="PTHR46565:SF20">
    <property type="entry name" value="COLD SHOCK DOMAIN-CONTAINING PROTEIN 4"/>
    <property type="match status" value="1"/>
</dbReference>
<dbReference type="CDD" id="cd04458">
    <property type="entry name" value="CSP_CDS"/>
    <property type="match status" value="1"/>
</dbReference>
<keyword evidence="10" id="KW-1185">Reference proteome</keyword>
<dbReference type="SUPFAM" id="SSF50249">
    <property type="entry name" value="Nucleic acid-binding proteins"/>
    <property type="match status" value="1"/>
</dbReference>
<feature type="domain" description="CSD" evidence="8">
    <location>
        <begin position="1"/>
        <end position="68"/>
    </location>
</feature>
<accession>A0A3M2LEJ4</accession>
<evidence type="ECO:0000313" key="9">
    <source>
        <dbReference type="EMBL" id="RMI35486.1"/>
    </source>
</evidence>
<proteinExistence type="predicted"/>
<evidence type="ECO:0000256" key="7">
    <source>
        <dbReference type="SAM" id="MobiDB-lite"/>
    </source>
</evidence>
<dbReference type="RefSeq" id="WP_122186463.1">
    <property type="nucleotide sequence ID" value="NZ_RFFH01000001.1"/>
</dbReference>
<keyword evidence="4" id="KW-0238">DNA-binding</keyword>
<reference evidence="9 10" key="1">
    <citation type="submission" date="2018-10" db="EMBL/GenBank/DDBJ databases">
        <title>Isolation from cow dung.</title>
        <authorList>
            <person name="Ling L."/>
        </authorList>
    </citation>
    <scope>NUCLEOTIDE SEQUENCE [LARGE SCALE GENOMIC DNA]</scope>
    <source>
        <strain evidence="9 10">NEAU-LL90</strain>
    </source>
</reference>
<organism evidence="9 10">
    <name type="scientific">Nocardia stercoris</name>
    <dbReference type="NCBI Taxonomy" id="2483361"/>
    <lineage>
        <taxon>Bacteria</taxon>
        <taxon>Bacillati</taxon>
        <taxon>Actinomycetota</taxon>
        <taxon>Actinomycetes</taxon>
        <taxon>Mycobacteriales</taxon>
        <taxon>Nocardiaceae</taxon>
        <taxon>Nocardia</taxon>
    </lineage>
</organism>
<dbReference type="Proteomes" id="UP000279275">
    <property type="component" value="Unassembled WGS sequence"/>
</dbReference>
<gene>
    <name evidence="9" type="ORF">EBN03_04330</name>
</gene>
<keyword evidence="5" id="KW-0010">Activator</keyword>
<keyword evidence="2" id="KW-0963">Cytoplasm</keyword>
<sequence length="70" mass="7741">MTYGTVKWFDSKKGFGFITADDGGPDVFVDYAELEGEGFRSLEAGQRVEFETRPAKTGPEARAVRVVPPR</sequence>
<evidence type="ECO:0000256" key="2">
    <source>
        <dbReference type="ARBA" id="ARBA00022490"/>
    </source>
</evidence>
<dbReference type="OrthoDB" id="7477356at2"/>
<dbReference type="PANTHER" id="PTHR46565">
    <property type="entry name" value="COLD SHOCK DOMAIN PROTEIN 2"/>
    <property type="match status" value="1"/>
</dbReference>
<dbReference type="SMART" id="SM00357">
    <property type="entry name" value="CSP"/>
    <property type="match status" value="1"/>
</dbReference>
<evidence type="ECO:0000256" key="1">
    <source>
        <dbReference type="ARBA" id="ARBA00004496"/>
    </source>
</evidence>
<dbReference type="EMBL" id="RFFH01000001">
    <property type="protein sequence ID" value="RMI35486.1"/>
    <property type="molecule type" value="Genomic_DNA"/>
</dbReference>
<keyword evidence="6" id="KW-0804">Transcription</keyword>
<comment type="caution">
    <text evidence="9">The sequence shown here is derived from an EMBL/GenBank/DDBJ whole genome shotgun (WGS) entry which is preliminary data.</text>
</comment>
<comment type="subcellular location">
    <subcellularLocation>
        <location evidence="1">Cytoplasm</location>
    </subcellularLocation>
</comment>
<dbReference type="GO" id="GO:0005737">
    <property type="term" value="C:cytoplasm"/>
    <property type="evidence" value="ECO:0007669"/>
    <property type="project" value="UniProtKB-SubCell"/>
</dbReference>
<evidence type="ECO:0000313" key="10">
    <source>
        <dbReference type="Proteomes" id="UP000279275"/>
    </source>
</evidence>
<dbReference type="PRINTS" id="PR00050">
    <property type="entry name" value="COLDSHOCK"/>
</dbReference>
<dbReference type="AlphaFoldDB" id="A0A3M2LEJ4"/>
<dbReference type="InterPro" id="IPR012340">
    <property type="entry name" value="NA-bd_OB-fold"/>
</dbReference>
<feature type="region of interest" description="Disordered" evidence="7">
    <location>
        <begin position="50"/>
        <end position="70"/>
    </location>
</feature>
<evidence type="ECO:0000259" key="8">
    <source>
        <dbReference type="PROSITE" id="PS51857"/>
    </source>
</evidence>
<name>A0A3M2LEJ4_9NOCA</name>
<evidence type="ECO:0000256" key="3">
    <source>
        <dbReference type="ARBA" id="ARBA00023015"/>
    </source>
</evidence>
<evidence type="ECO:0000256" key="4">
    <source>
        <dbReference type="ARBA" id="ARBA00023125"/>
    </source>
</evidence>
<keyword evidence="3" id="KW-0805">Transcription regulation</keyword>
<dbReference type="PIRSF" id="PIRSF002599">
    <property type="entry name" value="Cold_shock_A"/>
    <property type="match status" value="1"/>
</dbReference>
<evidence type="ECO:0000256" key="5">
    <source>
        <dbReference type="ARBA" id="ARBA00023159"/>
    </source>
</evidence>
<dbReference type="GO" id="GO:0003677">
    <property type="term" value="F:DNA binding"/>
    <property type="evidence" value="ECO:0007669"/>
    <property type="project" value="UniProtKB-KW"/>
</dbReference>
<protein>
    <submittedName>
        <fullName evidence="9">Cold shock domain-containing protein</fullName>
    </submittedName>
</protein>